<reference evidence="2" key="1">
    <citation type="submission" date="2022-12" db="EMBL/GenBank/DDBJ databases">
        <authorList>
            <person name="Petersen C."/>
        </authorList>
    </citation>
    <scope>NUCLEOTIDE SEQUENCE</scope>
    <source>
        <strain evidence="2">IBT 3081</strain>
    </source>
</reference>
<dbReference type="Proteomes" id="UP001147752">
    <property type="component" value="Unassembled WGS sequence"/>
</dbReference>
<proteinExistence type="predicted"/>
<organism evidence="2 3">
    <name type="scientific">Penicillium concentricum</name>
    <dbReference type="NCBI Taxonomy" id="293559"/>
    <lineage>
        <taxon>Eukaryota</taxon>
        <taxon>Fungi</taxon>
        <taxon>Dikarya</taxon>
        <taxon>Ascomycota</taxon>
        <taxon>Pezizomycotina</taxon>
        <taxon>Eurotiomycetes</taxon>
        <taxon>Eurotiomycetidae</taxon>
        <taxon>Eurotiales</taxon>
        <taxon>Aspergillaceae</taxon>
        <taxon>Penicillium</taxon>
    </lineage>
</organism>
<dbReference type="AlphaFoldDB" id="A0A9W9RT76"/>
<sequence>MSCNLSTSLGEHTPGQPHKTKEGTYPSTTGTRLEGYLNSHGIIRWKDVTFGRSWNGLHYTYGREAWGYTQRIWDEEDGYCNVCRIWEQSVEFQN</sequence>
<gene>
    <name evidence="2" type="ORF">N7517_008682</name>
</gene>
<keyword evidence="3" id="KW-1185">Reference proteome</keyword>
<dbReference type="OrthoDB" id="10521546at2759"/>
<accession>A0A9W9RT76</accession>
<comment type="caution">
    <text evidence="2">The sequence shown here is derived from an EMBL/GenBank/DDBJ whole genome shotgun (WGS) entry which is preliminary data.</text>
</comment>
<evidence type="ECO:0000313" key="2">
    <source>
        <dbReference type="EMBL" id="KAJ5365796.1"/>
    </source>
</evidence>
<protein>
    <submittedName>
        <fullName evidence="2">Uncharacterized protein</fullName>
    </submittedName>
</protein>
<dbReference type="GeneID" id="81465594"/>
<name>A0A9W9RT76_9EURO</name>
<feature type="compositionally biased region" description="Polar residues" evidence="1">
    <location>
        <begin position="1"/>
        <end position="10"/>
    </location>
</feature>
<feature type="region of interest" description="Disordered" evidence="1">
    <location>
        <begin position="1"/>
        <end position="32"/>
    </location>
</feature>
<dbReference type="EMBL" id="JAPZBT010000003">
    <property type="protein sequence ID" value="KAJ5365796.1"/>
    <property type="molecule type" value="Genomic_DNA"/>
</dbReference>
<evidence type="ECO:0000256" key="1">
    <source>
        <dbReference type="SAM" id="MobiDB-lite"/>
    </source>
</evidence>
<evidence type="ECO:0000313" key="3">
    <source>
        <dbReference type="Proteomes" id="UP001147752"/>
    </source>
</evidence>
<reference evidence="2" key="2">
    <citation type="journal article" date="2023" name="IMA Fungus">
        <title>Comparative genomic study of the Penicillium genus elucidates a diverse pangenome and 15 lateral gene transfer events.</title>
        <authorList>
            <person name="Petersen C."/>
            <person name="Sorensen T."/>
            <person name="Nielsen M.R."/>
            <person name="Sondergaard T.E."/>
            <person name="Sorensen J.L."/>
            <person name="Fitzpatrick D.A."/>
            <person name="Frisvad J.C."/>
            <person name="Nielsen K.L."/>
        </authorList>
    </citation>
    <scope>NUCLEOTIDE SEQUENCE</scope>
    <source>
        <strain evidence="2">IBT 3081</strain>
    </source>
</reference>
<dbReference type="RefSeq" id="XP_056577262.1">
    <property type="nucleotide sequence ID" value="XM_056726411.1"/>
</dbReference>